<dbReference type="Pfam" id="PF01490">
    <property type="entry name" value="Aa_trans"/>
    <property type="match status" value="1"/>
</dbReference>
<feature type="domain" description="Amino acid transporter transmembrane" evidence="7">
    <location>
        <begin position="71"/>
        <end position="541"/>
    </location>
</feature>
<dbReference type="AlphaFoldDB" id="A0ABD3NBN2"/>
<keyword evidence="4 6" id="KW-0472">Membrane</keyword>
<evidence type="ECO:0000313" key="8">
    <source>
        <dbReference type="EMBL" id="KAL3772012.1"/>
    </source>
</evidence>
<sequence>MSRESADASSFTTPLLGSDSWATADYTAITGNSKDYFSPRKQTLDYDGPLSADGDDATQGTVTSPGDLEPKSSVSQTYIHLLKGYLGPGCLSLPWAVSQVGFLGGSIFIAVMSIWSSYNCMTIVKIKRYIERVNMHNNTLAETESASQSSSVASSALTYPNVGEWAFGKNFEKFVSGCICTQQLAICTVFFSFIGENIFAVCELVPSLIPDAFMSHIGVMTLALPFIMGLSFIPSLNALTPIMAAGTFLLFAGFGVLAYIIGMVWEDRPTDPVEVNWISAPLALCAILYSYEGICLILPIESSMAEPRKFKKVFWRAMASVALILATVSNVCVYAFGDVDNGSITAFLLEKYANNATVTLFVMIANVAVSLSVLFTYPIQLFPVVEILGPDFSRAWSMLLGEPDVVVDEDEEHDLTGFEPMPPLPEHDVADHDTEFENFHVSNHDNLTKEESNERSVGPPPQDTLDNLRTSFMSNITEVLPQWSGQSCNFILRILLVMLTYLVAVAVPNVQALISLAGAIAGSSSALLIPPMLELALIEHLRTTSGEMNITSSPKPLLSLSTQQPAFMWKLWGHDLSGKHWKKKLRCYILFWLGFVFFLIGTYASLSNIVMIWIAKD</sequence>
<keyword evidence="9" id="KW-1185">Reference proteome</keyword>
<keyword evidence="3 6" id="KW-1133">Transmembrane helix</keyword>
<dbReference type="GO" id="GO:0016020">
    <property type="term" value="C:membrane"/>
    <property type="evidence" value="ECO:0007669"/>
    <property type="project" value="UniProtKB-SubCell"/>
</dbReference>
<dbReference type="InterPro" id="IPR013057">
    <property type="entry name" value="AA_transpt_TM"/>
</dbReference>
<feature type="transmembrane region" description="Helical" evidence="6">
    <location>
        <begin position="313"/>
        <end position="336"/>
    </location>
</feature>
<keyword evidence="2 6" id="KW-0812">Transmembrane</keyword>
<comment type="caution">
    <text evidence="8">The sequence shown here is derived from an EMBL/GenBank/DDBJ whole genome shotgun (WGS) entry which is preliminary data.</text>
</comment>
<evidence type="ECO:0000256" key="3">
    <source>
        <dbReference type="ARBA" id="ARBA00022989"/>
    </source>
</evidence>
<evidence type="ECO:0000259" key="7">
    <source>
        <dbReference type="Pfam" id="PF01490"/>
    </source>
</evidence>
<comment type="subcellular location">
    <subcellularLocation>
        <location evidence="1">Membrane</location>
        <topology evidence="1">Multi-pass membrane protein</topology>
    </subcellularLocation>
</comment>
<protein>
    <recommendedName>
        <fullName evidence="7">Amino acid transporter transmembrane domain-containing protein</fullName>
    </recommendedName>
</protein>
<feature type="transmembrane region" description="Helical" evidence="6">
    <location>
        <begin position="356"/>
        <end position="377"/>
    </location>
</feature>
<feature type="transmembrane region" description="Helical" evidence="6">
    <location>
        <begin position="490"/>
        <end position="507"/>
    </location>
</feature>
<organism evidence="8 9">
    <name type="scientific">Cyclotella atomus</name>
    <dbReference type="NCBI Taxonomy" id="382360"/>
    <lineage>
        <taxon>Eukaryota</taxon>
        <taxon>Sar</taxon>
        <taxon>Stramenopiles</taxon>
        <taxon>Ochrophyta</taxon>
        <taxon>Bacillariophyta</taxon>
        <taxon>Coscinodiscophyceae</taxon>
        <taxon>Thalassiosirophycidae</taxon>
        <taxon>Stephanodiscales</taxon>
        <taxon>Stephanodiscaceae</taxon>
        <taxon>Cyclotella</taxon>
    </lineage>
</organism>
<evidence type="ECO:0000256" key="4">
    <source>
        <dbReference type="ARBA" id="ARBA00023136"/>
    </source>
</evidence>
<dbReference type="PANTHER" id="PTHR22950:SF681">
    <property type="entry name" value="SH2 DOMAIN-CONTAINING PROTEIN"/>
    <property type="match status" value="1"/>
</dbReference>
<feature type="transmembrane region" description="Helical" evidence="6">
    <location>
        <begin position="245"/>
        <end position="265"/>
    </location>
</feature>
<reference evidence="8 9" key="1">
    <citation type="submission" date="2024-10" db="EMBL/GenBank/DDBJ databases">
        <title>Updated reference genomes for cyclostephanoid diatoms.</title>
        <authorList>
            <person name="Roberts W.R."/>
            <person name="Alverson A.J."/>
        </authorList>
    </citation>
    <scope>NUCLEOTIDE SEQUENCE [LARGE SCALE GENOMIC DNA]</scope>
    <source>
        <strain evidence="8 9">AJA010-31</strain>
    </source>
</reference>
<evidence type="ECO:0000256" key="1">
    <source>
        <dbReference type="ARBA" id="ARBA00004141"/>
    </source>
</evidence>
<proteinExistence type="predicted"/>
<evidence type="ECO:0000256" key="2">
    <source>
        <dbReference type="ARBA" id="ARBA00022692"/>
    </source>
</evidence>
<dbReference type="PANTHER" id="PTHR22950">
    <property type="entry name" value="AMINO ACID TRANSPORTER"/>
    <property type="match status" value="1"/>
</dbReference>
<feature type="region of interest" description="Disordered" evidence="5">
    <location>
        <begin position="31"/>
        <end position="69"/>
    </location>
</feature>
<accession>A0ABD3NBN2</accession>
<feature type="transmembrane region" description="Helical" evidence="6">
    <location>
        <begin position="277"/>
        <end position="301"/>
    </location>
</feature>
<evidence type="ECO:0000256" key="5">
    <source>
        <dbReference type="SAM" id="MobiDB-lite"/>
    </source>
</evidence>
<feature type="transmembrane region" description="Helical" evidence="6">
    <location>
        <begin position="213"/>
        <end position="233"/>
    </location>
</feature>
<feature type="transmembrane region" description="Helical" evidence="6">
    <location>
        <begin position="513"/>
        <end position="533"/>
    </location>
</feature>
<gene>
    <name evidence="8" type="ORF">ACHAWO_008184</name>
</gene>
<feature type="transmembrane region" description="Helical" evidence="6">
    <location>
        <begin position="589"/>
        <end position="615"/>
    </location>
</feature>
<dbReference type="EMBL" id="JALLPJ020001275">
    <property type="protein sequence ID" value="KAL3772012.1"/>
    <property type="molecule type" value="Genomic_DNA"/>
</dbReference>
<name>A0ABD3NBN2_9STRA</name>
<evidence type="ECO:0000256" key="6">
    <source>
        <dbReference type="SAM" id="Phobius"/>
    </source>
</evidence>
<dbReference type="Proteomes" id="UP001530400">
    <property type="component" value="Unassembled WGS sequence"/>
</dbReference>
<evidence type="ECO:0000313" key="9">
    <source>
        <dbReference type="Proteomes" id="UP001530400"/>
    </source>
</evidence>
<feature type="transmembrane region" description="Helical" evidence="6">
    <location>
        <begin position="95"/>
        <end position="118"/>
    </location>
</feature>